<dbReference type="PROSITE" id="PS00687">
    <property type="entry name" value="ALDEHYDE_DEHYDR_GLU"/>
    <property type="match status" value="1"/>
</dbReference>
<dbReference type="InterPro" id="IPR016161">
    <property type="entry name" value="Ald_DH/histidinol_DH"/>
</dbReference>
<dbReference type="InterPro" id="IPR016162">
    <property type="entry name" value="Ald_DH_N"/>
</dbReference>
<dbReference type="PROSITE" id="PS00070">
    <property type="entry name" value="ALDEHYDE_DEHYDR_CYS"/>
    <property type="match status" value="1"/>
</dbReference>
<dbReference type="EMBL" id="JAGMUV010000019">
    <property type="protein sequence ID" value="KAH7127521.1"/>
    <property type="molecule type" value="Genomic_DNA"/>
</dbReference>
<keyword evidence="9" id="KW-1185">Reference proteome</keyword>
<dbReference type="Pfam" id="PF00171">
    <property type="entry name" value="Aldedh"/>
    <property type="match status" value="1"/>
</dbReference>
<dbReference type="OrthoDB" id="310895at2759"/>
<dbReference type="Gene3D" id="3.40.605.10">
    <property type="entry name" value="Aldehyde Dehydrogenase, Chain A, domain 1"/>
    <property type="match status" value="1"/>
</dbReference>
<dbReference type="InterPro" id="IPR015590">
    <property type="entry name" value="Aldehyde_DH_dom"/>
</dbReference>
<dbReference type="InterPro" id="IPR016160">
    <property type="entry name" value="Ald_DH_CS_CYS"/>
</dbReference>
<gene>
    <name evidence="8" type="ORF">EDB81DRAFT_729646</name>
</gene>
<evidence type="ECO:0000256" key="2">
    <source>
        <dbReference type="ARBA" id="ARBA00023002"/>
    </source>
</evidence>
<dbReference type="Proteomes" id="UP000738349">
    <property type="component" value="Unassembled WGS sequence"/>
</dbReference>
<name>A0A9P9DYI4_9HYPO</name>
<evidence type="ECO:0000259" key="7">
    <source>
        <dbReference type="Pfam" id="PF00171"/>
    </source>
</evidence>
<evidence type="ECO:0000313" key="9">
    <source>
        <dbReference type="Proteomes" id="UP000738349"/>
    </source>
</evidence>
<evidence type="ECO:0000256" key="4">
    <source>
        <dbReference type="ARBA" id="ARBA00049194"/>
    </source>
</evidence>
<comment type="caution">
    <text evidence="8">The sequence shown here is derived from an EMBL/GenBank/DDBJ whole genome shotgun (WGS) entry which is preliminary data.</text>
</comment>
<dbReference type="GO" id="GO:0004029">
    <property type="term" value="F:aldehyde dehydrogenase (NAD+) activity"/>
    <property type="evidence" value="ECO:0007669"/>
    <property type="project" value="UniProtKB-EC"/>
</dbReference>
<evidence type="ECO:0000313" key="8">
    <source>
        <dbReference type="EMBL" id="KAH7127521.1"/>
    </source>
</evidence>
<evidence type="ECO:0000256" key="5">
    <source>
        <dbReference type="PROSITE-ProRule" id="PRU10007"/>
    </source>
</evidence>
<dbReference type="InterPro" id="IPR029510">
    <property type="entry name" value="Ald_DH_CS_GLU"/>
</dbReference>
<protein>
    <recommendedName>
        <fullName evidence="3">aldehyde dehydrogenase (NAD(+))</fullName>
        <ecNumber evidence="3">1.2.1.3</ecNumber>
    </recommendedName>
</protein>
<evidence type="ECO:0000256" key="3">
    <source>
        <dbReference type="ARBA" id="ARBA00024226"/>
    </source>
</evidence>
<feature type="active site" evidence="5">
    <location>
        <position position="252"/>
    </location>
</feature>
<dbReference type="FunFam" id="3.40.309.10:FF:000012">
    <property type="entry name" value="Betaine aldehyde dehydrogenase"/>
    <property type="match status" value="1"/>
</dbReference>
<dbReference type="InterPro" id="IPR016163">
    <property type="entry name" value="Ald_DH_C"/>
</dbReference>
<organism evidence="8 9">
    <name type="scientific">Dactylonectria macrodidyma</name>
    <dbReference type="NCBI Taxonomy" id="307937"/>
    <lineage>
        <taxon>Eukaryota</taxon>
        <taxon>Fungi</taxon>
        <taxon>Dikarya</taxon>
        <taxon>Ascomycota</taxon>
        <taxon>Pezizomycotina</taxon>
        <taxon>Sordariomycetes</taxon>
        <taxon>Hypocreomycetidae</taxon>
        <taxon>Hypocreales</taxon>
        <taxon>Nectriaceae</taxon>
        <taxon>Dactylonectria</taxon>
    </lineage>
</organism>
<sequence>MAVSSDIETRLWIDGKFVESSDGTTFRLYSPATGEVVAEVHEASRDDANAAVAAAKAAFPSWSALSPAQRGVYLKKLADLLRHSQQDMARLEAMSMGRPVSTYWDAAAAAQQFDHYAESAWQAQGTSSLNTPGYVNVTFRQPYGVAAVIIPWNLPALFFAKKAAPALAAGNTVVLKSSEKAPLTSIFIASLLEKAGFPPGVLNIISGHGPLSGSVLSSHMDVRILTFTGSCRTGKIIMEAAAKSNLKEIILELGGKSPAIIFDDTNLDEAVEATKTSILFNSGQTCMANSRIYVQSSISDRFIEKFKTSFSQIQAGDPTDTETLYGPVADTVQFETVLKYLDAGRKSGEVAAGGGKLPGQDGKGLFLEPTIFIRTKEDAQVMKEEIFGPVVNINTFSSEREVLDKANDSEFGLYASVFTANINRAMRFAKALDAGTVAINCTSPTTPFDMPFGGQKQSGVGVEGLYHSLDNFLETKTVIVKVG</sequence>
<dbReference type="SUPFAM" id="SSF53720">
    <property type="entry name" value="ALDH-like"/>
    <property type="match status" value="1"/>
</dbReference>
<dbReference type="Gene3D" id="3.40.309.10">
    <property type="entry name" value="Aldehyde Dehydrogenase, Chain A, domain 2"/>
    <property type="match status" value="1"/>
</dbReference>
<keyword evidence="2 6" id="KW-0560">Oxidoreductase</keyword>
<dbReference type="FunFam" id="3.40.605.10:FF:000001">
    <property type="entry name" value="Aldehyde dehydrogenase 1"/>
    <property type="match status" value="1"/>
</dbReference>
<comment type="catalytic activity">
    <reaction evidence="4">
        <text>an aldehyde + NAD(+) + H2O = a carboxylate + NADH + 2 H(+)</text>
        <dbReference type="Rhea" id="RHEA:16185"/>
        <dbReference type="ChEBI" id="CHEBI:15377"/>
        <dbReference type="ChEBI" id="CHEBI:15378"/>
        <dbReference type="ChEBI" id="CHEBI:17478"/>
        <dbReference type="ChEBI" id="CHEBI:29067"/>
        <dbReference type="ChEBI" id="CHEBI:57540"/>
        <dbReference type="ChEBI" id="CHEBI:57945"/>
        <dbReference type="EC" id="1.2.1.3"/>
    </reaction>
</comment>
<evidence type="ECO:0000256" key="6">
    <source>
        <dbReference type="RuleBase" id="RU003345"/>
    </source>
</evidence>
<dbReference type="AlphaFoldDB" id="A0A9P9DYI4"/>
<dbReference type="PANTHER" id="PTHR11699">
    <property type="entry name" value="ALDEHYDE DEHYDROGENASE-RELATED"/>
    <property type="match status" value="1"/>
</dbReference>
<reference evidence="8" key="1">
    <citation type="journal article" date="2021" name="Nat. Commun.">
        <title>Genetic determinants of endophytism in the Arabidopsis root mycobiome.</title>
        <authorList>
            <person name="Mesny F."/>
            <person name="Miyauchi S."/>
            <person name="Thiergart T."/>
            <person name="Pickel B."/>
            <person name="Atanasova L."/>
            <person name="Karlsson M."/>
            <person name="Huettel B."/>
            <person name="Barry K.W."/>
            <person name="Haridas S."/>
            <person name="Chen C."/>
            <person name="Bauer D."/>
            <person name="Andreopoulos W."/>
            <person name="Pangilinan J."/>
            <person name="LaButti K."/>
            <person name="Riley R."/>
            <person name="Lipzen A."/>
            <person name="Clum A."/>
            <person name="Drula E."/>
            <person name="Henrissat B."/>
            <person name="Kohler A."/>
            <person name="Grigoriev I.V."/>
            <person name="Martin F.M."/>
            <person name="Hacquard S."/>
        </authorList>
    </citation>
    <scope>NUCLEOTIDE SEQUENCE</scope>
    <source>
        <strain evidence="8">MPI-CAGE-AT-0147</strain>
    </source>
</reference>
<accession>A0A9P9DYI4</accession>
<evidence type="ECO:0000256" key="1">
    <source>
        <dbReference type="ARBA" id="ARBA00009986"/>
    </source>
</evidence>
<dbReference type="EC" id="1.2.1.3" evidence="3"/>
<feature type="domain" description="Aldehyde dehydrogenase" evidence="7">
    <location>
        <begin position="17"/>
        <end position="478"/>
    </location>
</feature>
<proteinExistence type="inferred from homology"/>
<comment type="similarity">
    <text evidence="1 6">Belongs to the aldehyde dehydrogenase family.</text>
</comment>